<feature type="transmembrane region" description="Helical" evidence="6">
    <location>
        <begin position="98"/>
        <end position="118"/>
    </location>
</feature>
<keyword evidence="4 6" id="KW-1133">Transmembrane helix</keyword>
<dbReference type="InterPro" id="IPR009432">
    <property type="entry name" value="DUF1075"/>
</dbReference>
<reference evidence="7 8" key="1">
    <citation type="submission" date="2024-02" db="EMBL/GenBank/DDBJ databases">
        <title>Chromosome-scale genome assembly of the rough periwinkle Littorina saxatilis.</title>
        <authorList>
            <person name="De Jode A."/>
            <person name="Faria R."/>
            <person name="Formenti G."/>
            <person name="Sims Y."/>
            <person name="Smith T.P."/>
            <person name="Tracey A."/>
            <person name="Wood J.M.D."/>
            <person name="Zagrodzka Z.B."/>
            <person name="Johannesson K."/>
            <person name="Butlin R.K."/>
            <person name="Leder E.H."/>
        </authorList>
    </citation>
    <scope>NUCLEOTIDE SEQUENCE [LARGE SCALE GENOMIC DNA]</scope>
    <source>
        <strain evidence="7">Snail1</strain>
        <tissue evidence="7">Muscle</tissue>
    </source>
</reference>
<keyword evidence="5 6" id="KW-0472">Membrane</keyword>
<evidence type="ECO:0000313" key="8">
    <source>
        <dbReference type="Proteomes" id="UP001374579"/>
    </source>
</evidence>
<dbReference type="PANTHER" id="PTHR13674">
    <property type="entry name" value="GROWTH AND TRANSFORMATION-DEPENDENT PROTEIN"/>
    <property type="match status" value="1"/>
</dbReference>
<sequence>MSTFVAKVCRSRFTPIIRAVCRPNGADFVGFRPPNAVSAVRQLHVSSARDGSVGGGFHRTSDFDKKVLVWTKMYPDIGGVPEDVSITKMKKAKDMFRIRVSIMMALGTVVLCVVYIIAGKQAVGRGENISKQNRDRHIGYQRDNK</sequence>
<evidence type="ECO:0000256" key="4">
    <source>
        <dbReference type="ARBA" id="ARBA00022989"/>
    </source>
</evidence>
<evidence type="ECO:0000256" key="6">
    <source>
        <dbReference type="SAM" id="Phobius"/>
    </source>
</evidence>
<gene>
    <name evidence="7" type="ORF">V1264_015314</name>
</gene>
<evidence type="ECO:0000256" key="2">
    <source>
        <dbReference type="ARBA" id="ARBA00007363"/>
    </source>
</evidence>
<protein>
    <submittedName>
        <fullName evidence="7">Uncharacterized protein</fullName>
    </submittedName>
</protein>
<dbReference type="Proteomes" id="UP001374579">
    <property type="component" value="Unassembled WGS sequence"/>
</dbReference>
<evidence type="ECO:0000256" key="5">
    <source>
        <dbReference type="ARBA" id="ARBA00023136"/>
    </source>
</evidence>
<keyword evidence="3 6" id="KW-0812">Transmembrane</keyword>
<dbReference type="Pfam" id="PF06388">
    <property type="entry name" value="DUF1075"/>
    <property type="match status" value="1"/>
</dbReference>
<accession>A0AAN9BLM7</accession>
<evidence type="ECO:0000256" key="1">
    <source>
        <dbReference type="ARBA" id="ARBA00004167"/>
    </source>
</evidence>
<dbReference type="PANTHER" id="PTHR13674:SF5">
    <property type="entry name" value="UPF0389 PROTEIN CG9231"/>
    <property type="match status" value="1"/>
</dbReference>
<comment type="caution">
    <text evidence="7">The sequence shown here is derived from an EMBL/GenBank/DDBJ whole genome shotgun (WGS) entry which is preliminary data.</text>
</comment>
<dbReference type="AlphaFoldDB" id="A0AAN9BLM7"/>
<keyword evidence="8" id="KW-1185">Reference proteome</keyword>
<dbReference type="GO" id="GO:0016020">
    <property type="term" value="C:membrane"/>
    <property type="evidence" value="ECO:0007669"/>
    <property type="project" value="UniProtKB-SubCell"/>
</dbReference>
<comment type="similarity">
    <text evidence="2">Belongs to the UPF0389 family.</text>
</comment>
<organism evidence="7 8">
    <name type="scientific">Littorina saxatilis</name>
    <dbReference type="NCBI Taxonomy" id="31220"/>
    <lineage>
        <taxon>Eukaryota</taxon>
        <taxon>Metazoa</taxon>
        <taxon>Spiralia</taxon>
        <taxon>Lophotrochozoa</taxon>
        <taxon>Mollusca</taxon>
        <taxon>Gastropoda</taxon>
        <taxon>Caenogastropoda</taxon>
        <taxon>Littorinimorpha</taxon>
        <taxon>Littorinoidea</taxon>
        <taxon>Littorinidae</taxon>
        <taxon>Littorina</taxon>
    </lineage>
</organism>
<evidence type="ECO:0000256" key="3">
    <source>
        <dbReference type="ARBA" id="ARBA00022692"/>
    </source>
</evidence>
<comment type="subcellular location">
    <subcellularLocation>
        <location evidence="1">Membrane</location>
        <topology evidence="1">Single-pass membrane protein</topology>
    </subcellularLocation>
</comment>
<proteinExistence type="inferred from homology"/>
<name>A0AAN9BLM7_9CAEN</name>
<dbReference type="EMBL" id="JBAMIC010000004">
    <property type="protein sequence ID" value="KAK7107376.1"/>
    <property type="molecule type" value="Genomic_DNA"/>
</dbReference>
<evidence type="ECO:0000313" key="7">
    <source>
        <dbReference type="EMBL" id="KAK7107376.1"/>
    </source>
</evidence>